<gene>
    <name evidence="3" type="ORF">Tci_889715</name>
</gene>
<dbReference type="EMBL" id="BKCJ011302515">
    <property type="protein sequence ID" value="GFD17746.1"/>
    <property type="molecule type" value="Genomic_DNA"/>
</dbReference>
<keyword evidence="2" id="KW-1133">Transmembrane helix</keyword>
<proteinExistence type="predicted"/>
<name>A0A699U8R8_TANCI</name>
<sequence length="148" mass="15915">VTAFSIAITYRQQWKYQLLLSIVSFFAFHLYWHQALPAISSSLRLTAMALVLLVGGAAAVVQYRRVCPTHLLGGPAGQAARHRLAVSDRHYYLAHFGFGHGALAARLARHAHGHRAVYAARNPADNAGDGPAGRNIGVLRGPGRGRAG</sequence>
<evidence type="ECO:0000256" key="1">
    <source>
        <dbReference type="SAM" id="MobiDB-lite"/>
    </source>
</evidence>
<organism evidence="3">
    <name type="scientific">Tanacetum cinerariifolium</name>
    <name type="common">Dalmatian daisy</name>
    <name type="synonym">Chrysanthemum cinerariifolium</name>
    <dbReference type="NCBI Taxonomy" id="118510"/>
    <lineage>
        <taxon>Eukaryota</taxon>
        <taxon>Viridiplantae</taxon>
        <taxon>Streptophyta</taxon>
        <taxon>Embryophyta</taxon>
        <taxon>Tracheophyta</taxon>
        <taxon>Spermatophyta</taxon>
        <taxon>Magnoliopsida</taxon>
        <taxon>eudicotyledons</taxon>
        <taxon>Gunneridae</taxon>
        <taxon>Pentapetalae</taxon>
        <taxon>asterids</taxon>
        <taxon>campanulids</taxon>
        <taxon>Asterales</taxon>
        <taxon>Asteraceae</taxon>
        <taxon>Asteroideae</taxon>
        <taxon>Anthemideae</taxon>
        <taxon>Anthemidinae</taxon>
        <taxon>Tanacetum</taxon>
    </lineage>
</organism>
<reference evidence="3" key="1">
    <citation type="journal article" date="2019" name="Sci. Rep.">
        <title>Draft genome of Tanacetum cinerariifolium, the natural source of mosquito coil.</title>
        <authorList>
            <person name="Yamashiro T."/>
            <person name="Shiraishi A."/>
            <person name="Satake H."/>
            <person name="Nakayama K."/>
        </authorList>
    </citation>
    <scope>NUCLEOTIDE SEQUENCE</scope>
</reference>
<comment type="caution">
    <text evidence="3">The sequence shown here is derived from an EMBL/GenBank/DDBJ whole genome shotgun (WGS) entry which is preliminary data.</text>
</comment>
<evidence type="ECO:0000256" key="2">
    <source>
        <dbReference type="SAM" id="Phobius"/>
    </source>
</evidence>
<feature type="region of interest" description="Disordered" evidence="1">
    <location>
        <begin position="122"/>
        <end position="148"/>
    </location>
</feature>
<dbReference type="AlphaFoldDB" id="A0A699U8R8"/>
<protein>
    <submittedName>
        <fullName evidence="3">Uncharacterized protein</fullName>
    </submittedName>
</protein>
<feature type="transmembrane region" description="Helical" evidence="2">
    <location>
        <begin position="14"/>
        <end position="33"/>
    </location>
</feature>
<evidence type="ECO:0000313" key="3">
    <source>
        <dbReference type="EMBL" id="GFD17746.1"/>
    </source>
</evidence>
<accession>A0A699U8R8</accession>
<feature type="non-terminal residue" evidence="3">
    <location>
        <position position="1"/>
    </location>
</feature>
<feature type="transmembrane region" description="Helical" evidence="2">
    <location>
        <begin position="45"/>
        <end position="63"/>
    </location>
</feature>
<keyword evidence="2" id="KW-0472">Membrane</keyword>
<keyword evidence="2" id="KW-0812">Transmembrane</keyword>